<dbReference type="Proteomes" id="UP001497623">
    <property type="component" value="Unassembled WGS sequence"/>
</dbReference>
<proteinExistence type="predicted"/>
<accession>A0AAV2RM10</accession>
<evidence type="ECO:0000313" key="1">
    <source>
        <dbReference type="EMBL" id="CAL4125404.1"/>
    </source>
</evidence>
<evidence type="ECO:0000313" key="2">
    <source>
        <dbReference type="Proteomes" id="UP001497623"/>
    </source>
</evidence>
<name>A0AAV2RM10_MEGNR</name>
<dbReference type="EMBL" id="CAXKWB010023587">
    <property type="protein sequence ID" value="CAL4125404.1"/>
    <property type="molecule type" value="Genomic_DNA"/>
</dbReference>
<comment type="caution">
    <text evidence="1">The sequence shown here is derived from an EMBL/GenBank/DDBJ whole genome shotgun (WGS) entry which is preliminary data.</text>
</comment>
<gene>
    <name evidence="1" type="ORF">MNOR_LOCUS25105</name>
</gene>
<sequence length="113" mass="13038">YADVPFDYSVLPKATYAVSSRTALHQKLFEQTQAEHARIAEERGNTDDYQEIQQQYVDVPFDYSVLPMQSEAVLLRTAHHQTLFERIAAEHARIGAERALLQPTEEEQSYQQI</sequence>
<feature type="non-terminal residue" evidence="1">
    <location>
        <position position="1"/>
    </location>
</feature>
<protein>
    <submittedName>
        <fullName evidence="1">Uncharacterized protein</fullName>
    </submittedName>
</protein>
<keyword evidence="2" id="KW-1185">Reference proteome</keyword>
<dbReference type="AlphaFoldDB" id="A0AAV2RM10"/>
<reference evidence="1 2" key="1">
    <citation type="submission" date="2024-05" db="EMBL/GenBank/DDBJ databases">
        <authorList>
            <person name="Wallberg A."/>
        </authorList>
    </citation>
    <scope>NUCLEOTIDE SEQUENCE [LARGE SCALE GENOMIC DNA]</scope>
</reference>
<organism evidence="1 2">
    <name type="scientific">Meganyctiphanes norvegica</name>
    <name type="common">Northern krill</name>
    <name type="synonym">Thysanopoda norvegica</name>
    <dbReference type="NCBI Taxonomy" id="48144"/>
    <lineage>
        <taxon>Eukaryota</taxon>
        <taxon>Metazoa</taxon>
        <taxon>Ecdysozoa</taxon>
        <taxon>Arthropoda</taxon>
        <taxon>Crustacea</taxon>
        <taxon>Multicrustacea</taxon>
        <taxon>Malacostraca</taxon>
        <taxon>Eumalacostraca</taxon>
        <taxon>Eucarida</taxon>
        <taxon>Euphausiacea</taxon>
        <taxon>Euphausiidae</taxon>
        <taxon>Meganyctiphanes</taxon>
    </lineage>
</organism>